<dbReference type="OrthoDB" id="3058642at2759"/>
<keyword evidence="2" id="KW-1185">Reference proteome</keyword>
<organism evidence="1 2">
    <name type="scientific">Ganoderma sinense ZZ0214-1</name>
    <dbReference type="NCBI Taxonomy" id="1077348"/>
    <lineage>
        <taxon>Eukaryota</taxon>
        <taxon>Fungi</taxon>
        <taxon>Dikarya</taxon>
        <taxon>Basidiomycota</taxon>
        <taxon>Agaricomycotina</taxon>
        <taxon>Agaricomycetes</taxon>
        <taxon>Polyporales</taxon>
        <taxon>Polyporaceae</taxon>
        <taxon>Ganoderma</taxon>
    </lineage>
</organism>
<name>A0A2G8SML3_9APHY</name>
<reference evidence="1 2" key="1">
    <citation type="journal article" date="2015" name="Sci. Rep.">
        <title>Chromosome-level genome map provides insights into diverse defense mechanisms in the medicinal fungus Ganoderma sinense.</title>
        <authorList>
            <person name="Zhu Y."/>
            <person name="Xu J."/>
            <person name="Sun C."/>
            <person name="Zhou S."/>
            <person name="Xu H."/>
            <person name="Nelson D.R."/>
            <person name="Qian J."/>
            <person name="Song J."/>
            <person name="Luo H."/>
            <person name="Xiang L."/>
            <person name="Li Y."/>
            <person name="Xu Z."/>
            <person name="Ji A."/>
            <person name="Wang L."/>
            <person name="Lu S."/>
            <person name="Hayward A."/>
            <person name="Sun W."/>
            <person name="Li X."/>
            <person name="Schwartz D.C."/>
            <person name="Wang Y."/>
            <person name="Chen S."/>
        </authorList>
    </citation>
    <scope>NUCLEOTIDE SEQUENCE [LARGE SCALE GENOMIC DNA]</scope>
    <source>
        <strain evidence="1 2">ZZ0214-1</strain>
    </source>
</reference>
<gene>
    <name evidence="1" type="ORF">GSI_02793</name>
</gene>
<sequence>MQGALDDTFHLLSHSEILRRGVQAFFSLEPVEDGGGTIAGLTNAVCIMSVYSRTTNDYWKPVLPRTSASDAYGWVTEYPPISRLKREQKEGRLKSNLLPYDYSPGARYDLSRPFPPELEDRYVCNSDILMKSKRALASWIWDACNVVLDHVLLDGAIPRCPDDLTAVREDAMERAVAFIDSQRKLYARRPEEPLGPSSSKALLWLRRILEQAPLAPVPGSALWGAPFPGLDFVRAEEERYSYYDWNEAYLERVFTAACEVVEELGAGRDGWRTVRWEVYDKYSI</sequence>
<evidence type="ECO:0000313" key="2">
    <source>
        <dbReference type="Proteomes" id="UP000230002"/>
    </source>
</evidence>
<comment type="caution">
    <text evidence="1">The sequence shown here is derived from an EMBL/GenBank/DDBJ whole genome shotgun (WGS) entry which is preliminary data.</text>
</comment>
<accession>A0A2G8SML3</accession>
<proteinExistence type="predicted"/>
<dbReference type="Proteomes" id="UP000230002">
    <property type="component" value="Unassembled WGS sequence"/>
</dbReference>
<evidence type="ECO:0000313" key="1">
    <source>
        <dbReference type="EMBL" id="PIL35006.1"/>
    </source>
</evidence>
<dbReference type="EMBL" id="AYKW01000004">
    <property type="protein sequence ID" value="PIL35006.1"/>
    <property type="molecule type" value="Genomic_DNA"/>
</dbReference>
<dbReference type="AlphaFoldDB" id="A0A2G8SML3"/>
<protein>
    <submittedName>
        <fullName evidence="1">Uncharacterized protein</fullName>
    </submittedName>
</protein>